<feature type="transmembrane region" description="Helical" evidence="2">
    <location>
        <begin position="148"/>
        <end position="170"/>
    </location>
</feature>
<evidence type="ECO:0000313" key="3">
    <source>
        <dbReference type="EMBL" id="GIE95265.1"/>
    </source>
</evidence>
<dbReference type="Pfam" id="PF10067">
    <property type="entry name" value="DUF2306"/>
    <property type="match status" value="1"/>
</dbReference>
<reference evidence="3" key="1">
    <citation type="submission" date="2021-01" db="EMBL/GenBank/DDBJ databases">
        <title>Whole genome shotgun sequence of Actinoplanes rishiriensis NBRC 108556.</title>
        <authorList>
            <person name="Komaki H."/>
            <person name="Tamura T."/>
        </authorList>
    </citation>
    <scope>NUCLEOTIDE SEQUENCE</scope>
    <source>
        <strain evidence="3">NBRC 108556</strain>
    </source>
</reference>
<dbReference type="RefSeq" id="WP_203781562.1">
    <property type="nucleotide sequence ID" value="NZ_BOMV01000026.1"/>
</dbReference>
<gene>
    <name evidence="3" type="ORF">Ari01nite_27300</name>
</gene>
<evidence type="ECO:0000313" key="4">
    <source>
        <dbReference type="Proteomes" id="UP000636960"/>
    </source>
</evidence>
<keyword evidence="2" id="KW-0472">Membrane</keyword>
<organism evidence="3 4">
    <name type="scientific">Paractinoplanes rishiriensis</name>
    <dbReference type="NCBI Taxonomy" id="1050105"/>
    <lineage>
        <taxon>Bacteria</taxon>
        <taxon>Bacillati</taxon>
        <taxon>Actinomycetota</taxon>
        <taxon>Actinomycetes</taxon>
        <taxon>Micromonosporales</taxon>
        <taxon>Micromonosporaceae</taxon>
        <taxon>Paractinoplanes</taxon>
    </lineage>
</organism>
<keyword evidence="4" id="KW-1185">Reference proteome</keyword>
<dbReference type="Proteomes" id="UP000636960">
    <property type="component" value="Unassembled WGS sequence"/>
</dbReference>
<accession>A0A919JUW9</accession>
<evidence type="ECO:0000256" key="2">
    <source>
        <dbReference type="SAM" id="Phobius"/>
    </source>
</evidence>
<proteinExistence type="predicted"/>
<feature type="region of interest" description="Disordered" evidence="1">
    <location>
        <begin position="206"/>
        <end position="228"/>
    </location>
</feature>
<feature type="transmembrane region" description="Helical" evidence="2">
    <location>
        <begin position="182"/>
        <end position="199"/>
    </location>
</feature>
<dbReference type="AlphaFoldDB" id="A0A919JUW9"/>
<feature type="transmembrane region" description="Helical" evidence="2">
    <location>
        <begin position="116"/>
        <end position="136"/>
    </location>
</feature>
<feature type="transmembrane region" description="Helical" evidence="2">
    <location>
        <begin position="86"/>
        <end position="104"/>
    </location>
</feature>
<keyword evidence="2" id="KW-0812">Transmembrane</keyword>
<keyword evidence="2" id="KW-1133">Transmembrane helix</keyword>
<sequence length="228" mass="24012">MSKNWLIPAGLVGLSLIPVVAGSLRLAEFAGGAAVLPDGDRIGTQALPIVVHIVSVTVFSLLGAFQFAPGFRRRNRGWHRIAGRTLVPSGVVAALSGLWLTFALPPGAFDSQILTGVRVAVATFMTGSLLMGFVAVRRRDFPAHRAWMIRGYAIGVAAGTQAFTSAAWLVAIGPVTTTGRTVTMTGAWLLNAAVAEWVIRRGRPGGAVRRRARPSPPAVPVPRAVPHS</sequence>
<evidence type="ECO:0000256" key="1">
    <source>
        <dbReference type="SAM" id="MobiDB-lite"/>
    </source>
</evidence>
<comment type="caution">
    <text evidence="3">The sequence shown here is derived from an EMBL/GenBank/DDBJ whole genome shotgun (WGS) entry which is preliminary data.</text>
</comment>
<protein>
    <submittedName>
        <fullName evidence="3">Membrane protein</fullName>
    </submittedName>
</protein>
<dbReference type="EMBL" id="BOMV01000026">
    <property type="protein sequence ID" value="GIE95265.1"/>
    <property type="molecule type" value="Genomic_DNA"/>
</dbReference>
<feature type="transmembrane region" description="Helical" evidence="2">
    <location>
        <begin position="45"/>
        <end position="65"/>
    </location>
</feature>
<name>A0A919JUW9_9ACTN</name>
<dbReference type="InterPro" id="IPR018750">
    <property type="entry name" value="DUF2306_membrane"/>
</dbReference>